<proteinExistence type="inferred from homology"/>
<comment type="similarity">
    <text evidence="1 3">Belongs to the bacterial flagellin family.</text>
</comment>
<dbReference type="Pfam" id="PF00669">
    <property type="entry name" value="Flagellin_N"/>
    <property type="match status" value="1"/>
</dbReference>
<comment type="subcellular location">
    <subcellularLocation>
        <location evidence="3">Secreted</location>
    </subcellularLocation>
    <subcellularLocation>
        <location evidence="3">Bacterial flagellum</location>
    </subcellularLocation>
</comment>
<keyword evidence="6" id="KW-0966">Cell projection</keyword>
<evidence type="ECO:0000259" key="4">
    <source>
        <dbReference type="Pfam" id="PF00669"/>
    </source>
</evidence>
<dbReference type="NCBIfam" id="NF004669">
    <property type="entry name" value="PRK06008.1"/>
    <property type="match status" value="1"/>
</dbReference>
<evidence type="ECO:0000256" key="1">
    <source>
        <dbReference type="ARBA" id="ARBA00005709"/>
    </source>
</evidence>
<comment type="function">
    <text evidence="3">Flagellin is the subunit protein which polymerizes to form the filaments of bacterial flagella.</text>
</comment>
<dbReference type="GO" id="GO:0005576">
    <property type="term" value="C:extracellular region"/>
    <property type="evidence" value="ECO:0007669"/>
    <property type="project" value="UniProtKB-SubCell"/>
</dbReference>
<evidence type="ECO:0000313" key="6">
    <source>
        <dbReference type="EMBL" id="SCW94610.1"/>
    </source>
</evidence>
<dbReference type="RefSeq" id="WP_091443649.1">
    <property type="nucleotide sequence ID" value="NZ_FMTP01000009.1"/>
</dbReference>
<feature type="domain" description="Flagellin N-terminal" evidence="4">
    <location>
        <begin position="6"/>
        <end position="126"/>
    </location>
</feature>
<dbReference type="GO" id="GO:0005198">
    <property type="term" value="F:structural molecule activity"/>
    <property type="evidence" value="ECO:0007669"/>
    <property type="project" value="UniProtKB-UniRule"/>
</dbReference>
<reference evidence="7" key="1">
    <citation type="submission" date="2016-10" db="EMBL/GenBank/DDBJ databases">
        <authorList>
            <person name="Varghese N."/>
            <person name="Submissions S."/>
        </authorList>
    </citation>
    <scope>NUCLEOTIDE SEQUENCE [LARGE SCALE GENOMIC DNA]</scope>
    <source>
        <strain evidence="7">CGMCC 1.1761</strain>
    </source>
</reference>
<evidence type="ECO:0000259" key="5">
    <source>
        <dbReference type="Pfam" id="PF00700"/>
    </source>
</evidence>
<dbReference type="InterPro" id="IPR046358">
    <property type="entry name" value="Flagellin_C"/>
</dbReference>
<keyword evidence="6" id="KW-0969">Cilium</keyword>
<dbReference type="EMBL" id="FMTP01000009">
    <property type="protein sequence ID" value="SCW94610.1"/>
    <property type="molecule type" value="Genomic_DNA"/>
</dbReference>
<organism evidence="6 7">
    <name type="scientific">Ancylobacter rudongensis</name>
    <dbReference type="NCBI Taxonomy" id="177413"/>
    <lineage>
        <taxon>Bacteria</taxon>
        <taxon>Pseudomonadati</taxon>
        <taxon>Pseudomonadota</taxon>
        <taxon>Alphaproteobacteria</taxon>
        <taxon>Hyphomicrobiales</taxon>
        <taxon>Xanthobacteraceae</taxon>
        <taxon>Ancylobacter</taxon>
    </lineage>
</organism>
<keyword evidence="7" id="KW-1185">Reference proteome</keyword>
<dbReference type="STRING" id="177413.SAMN05660859_4114"/>
<dbReference type="Proteomes" id="UP000198889">
    <property type="component" value="Unassembled WGS sequence"/>
</dbReference>
<keyword evidence="3" id="KW-0964">Secreted</keyword>
<accession>A0A1G4ULT4</accession>
<dbReference type="AlphaFoldDB" id="A0A1G4ULT4"/>
<evidence type="ECO:0000256" key="2">
    <source>
        <dbReference type="ARBA" id="ARBA00023143"/>
    </source>
</evidence>
<sequence>MFSSFISTLSLNHAPRAALPRLQTELAKASQELTTGRRADVGLDLGVGIGENLTLRRDQASLQSLIDGNASTLAALDRTQTGLDDIRGQADRFLSAMVGISDANSGAGVLAAQGRSALDALTATLNLTDGRRYLFGGLNSAAKPMASFDEGPQAAITSAFAARFGLDPANPLEDPAVAQIPAADLADFIDTTFAASFEEPGWSATWSDASSENRSAAISSTSRIEVGASANEPAMRKLAMAYTMIATLGAAPLKGDALATVLDKTRSLMGSAISGVTDIATRVGSGQSRIAAADTLMRSAIDATDRRLNVLEAIDPAEAKTRLDTVTTQIEMSYSLTARILKLSIMDYI</sequence>
<dbReference type="Pfam" id="PF00700">
    <property type="entry name" value="Flagellin_C"/>
    <property type="match status" value="1"/>
</dbReference>
<keyword evidence="6" id="KW-0282">Flagellum</keyword>
<feature type="domain" description="Flagellin C-terminal" evidence="5">
    <location>
        <begin position="269"/>
        <end position="348"/>
    </location>
</feature>
<evidence type="ECO:0000256" key="3">
    <source>
        <dbReference type="RuleBase" id="RU362073"/>
    </source>
</evidence>
<dbReference type="GO" id="GO:0009288">
    <property type="term" value="C:bacterial-type flagellum"/>
    <property type="evidence" value="ECO:0007669"/>
    <property type="project" value="UniProtKB-SubCell"/>
</dbReference>
<dbReference type="SUPFAM" id="SSF64518">
    <property type="entry name" value="Phase 1 flagellin"/>
    <property type="match status" value="1"/>
</dbReference>
<protein>
    <recommendedName>
        <fullName evidence="3">Flagellin</fullName>
    </recommendedName>
</protein>
<gene>
    <name evidence="6" type="ORF">SAMN05660859_4114</name>
</gene>
<keyword evidence="2 3" id="KW-0975">Bacterial flagellum</keyword>
<name>A0A1G4ULT4_9HYPH</name>
<dbReference type="InterPro" id="IPR001029">
    <property type="entry name" value="Flagellin_N"/>
</dbReference>
<evidence type="ECO:0000313" key="7">
    <source>
        <dbReference type="Proteomes" id="UP000198889"/>
    </source>
</evidence>